<feature type="transmembrane region" description="Helical" evidence="6">
    <location>
        <begin position="25"/>
        <end position="46"/>
    </location>
</feature>
<dbReference type="InterPro" id="IPR004477">
    <property type="entry name" value="ComEC_N"/>
</dbReference>
<evidence type="ECO:0000259" key="7">
    <source>
        <dbReference type="Pfam" id="PF03772"/>
    </source>
</evidence>
<feature type="transmembrane region" description="Helical" evidence="6">
    <location>
        <begin position="520"/>
        <end position="537"/>
    </location>
</feature>
<feature type="transmembrane region" description="Helical" evidence="6">
    <location>
        <begin position="491"/>
        <end position="513"/>
    </location>
</feature>
<feature type="domain" description="DUF4131" evidence="8">
    <location>
        <begin position="30"/>
        <end position="213"/>
    </location>
</feature>
<reference evidence="9" key="1">
    <citation type="submission" date="2021-05" db="EMBL/GenBank/DDBJ databases">
        <authorList>
            <person name="Pietrasiak N."/>
            <person name="Ward R."/>
            <person name="Stajich J.E."/>
            <person name="Kurbessoian T."/>
        </authorList>
    </citation>
    <scope>NUCLEOTIDE SEQUENCE</scope>
    <source>
        <strain evidence="9">UHER 2000/2452</strain>
    </source>
</reference>
<comment type="subcellular location">
    <subcellularLocation>
        <location evidence="1">Cell membrane</location>
        <topology evidence="1">Multi-pass membrane protein</topology>
    </subcellularLocation>
</comment>
<evidence type="ECO:0000256" key="4">
    <source>
        <dbReference type="ARBA" id="ARBA00022989"/>
    </source>
</evidence>
<proteinExistence type="predicted"/>
<feature type="transmembrane region" description="Helical" evidence="6">
    <location>
        <begin position="58"/>
        <end position="75"/>
    </location>
</feature>
<dbReference type="Proteomes" id="UP000757435">
    <property type="component" value="Unassembled WGS sequence"/>
</dbReference>
<comment type="caution">
    <text evidence="9">The sequence shown here is derived from an EMBL/GenBank/DDBJ whole genome shotgun (WGS) entry which is preliminary data.</text>
</comment>
<evidence type="ECO:0000259" key="8">
    <source>
        <dbReference type="Pfam" id="PF13567"/>
    </source>
</evidence>
<dbReference type="InterPro" id="IPR025405">
    <property type="entry name" value="DUF4131"/>
</dbReference>
<protein>
    <submittedName>
        <fullName evidence="9">ComEC/Rec2 family competence protein</fullName>
    </submittedName>
</protein>
<dbReference type="AlphaFoldDB" id="A0A951Q752"/>
<keyword evidence="2" id="KW-1003">Cell membrane</keyword>
<dbReference type="GO" id="GO:0005886">
    <property type="term" value="C:plasma membrane"/>
    <property type="evidence" value="ECO:0007669"/>
    <property type="project" value="UniProtKB-SubCell"/>
</dbReference>
<dbReference type="NCBIfam" id="TIGR00360">
    <property type="entry name" value="ComEC_N-term"/>
    <property type="match status" value="1"/>
</dbReference>
<evidence type="ECO:0000313" key="9">
    <source>
        <dbReference type="EMBL" id="MBW4657115.1"/>
    </source>
</evidence>
<keyword evidence="5 6" id="KW-0472">Membrane</keyword>
<dbReference type="Pfam" id="PF03772">
    <property type="entry name" value="Competence"/>
    <property type="match status" value="1"/>
</dbReference>
<evidence type="ECO:0000256" key="2">
    <source>
        <dbReference type="ARBA" id="ARBA00022475"/>
    </source>
</evidence>
<feature type="transmembrane region" description="Helical" evidence="6">
    <location>
        <begin position="303"/>
        <end position="319"/>
    </location>
</feature>
<name>A0A951Q752_9CYAN</name>
<feature type="transmembrane region" description="Helical" evidence="6">
    <location>
        <begin position="325"/>
        <end position="342"/>
    </location>
</feature>
<keyword evidence="4 6" id="KW-1133">Transmembrane helix</keyword>
<feature type="transmembrane region" description="Helical" evidence="6">
    <location>
        <begin position="374"/>
        <end position="393"/>
    </location>
</feature>
<dbReference type="Pfam" id="PF13567">
    <property type="entry name" value="DUF4131"/>
    <property type="match status" value="1"/>
</dbReference>
<feature type="transmembrane region" description="Helical" evidence="6">
    <location>
        <begin position="400"/>
        <end position="424"/>
    </location>
</feature>
<feature type="transmembrane region" description="Helical" evidence="6">
    <location>
        <begin position="349"/>
        <end position="368"/>
    </location>
</feature>
<organism evidence="9 10">
    <name type="scientific">Drouetiella hepatica Uher 2000/2452</name>
    <dbReference type="NCBI Taxonomy" id="904376"/>
    <lineage>
        <taxon>Bacteria</taxon>
        <taxon>Bacillati</taxon>
        <taxon>Cyanobacteriota</taxon>
        <taxon>Cyanophyceae</taxon>
        <taxon>Oculatellales</taxon>
        <taxon>Oculatellaceae</taxon>
        <taxon>Drouetiella</taxon>
    </lineage>
</organism>
<sequence length="776" mass="84280">MAATSAWICFAYIVGLLLTGIPGKFLGISPGAIAILILGAIASFVAPRLWRDSPPARLWLLAGLVGFLAALHFQMRLPQPAASDICRLIKSPNDGVCQPIATAQTPILGQIFEVEGVVNSSPQLTRSDRYRLQLEATRVSSSNQGKTLLSDRPTAGTIYVTLPKEKGEALYPGQRVIVSGSLYKPQPAAIPGGFNFQEYLRQTGIFTGLVAQEILLAKGSQPQPPLLWSIRRQIVQAQESSLGIEEGHLLSAMVMGKAAVDVPYELQDEFRQAGLAHALAASGAQVSMLIGVMLALTQRCTARIRLILGGGVLLSYIGLTGIEPSVLRAGVMGGVVLVALVAERKVKPLGSLLFAAVALLLWNPLWIWDLGFQLSFLATLGLLVTVPIVSNWLDWMPTAIAPLFAVPIAAYLWTLPLQLFTFGIVSPYSIGINVLVSPLIATISIGGMVSALAALIYAPMGSFLAGLLHFPTWLFIKIAEVGNQLPGSQHAVGTINAAQVLLLYGMVLLVWMWRRSHRHWWLALGLGISLVAVPAWATSASLLKVTVLPTSNPVWVIQDKGKVIMINGSSEKDLRFTVKPFLNQQGINQIDWAIAPSLRAATLETWQQMLEAVPIKMLYGAVHDQSADEAIAFNQNRVELSKKIEAQQGKFIQLADRQTLQLGSVTVKPLRPDASILQMQIGAENWVMLRGSPYKIRGLPRASVLWWSGQELDTQILEQVKPRVAIALKVAPADQSPTQRWLEQHQVKLYIMPESGSVQWSPQQGFSATLESGQPF</sequence>
<gene>
    <name evidence="9" type="ORF">KME15_00420</name>
</gene>
<accession>A0A951Q752</accession>
<dbReference type="EMBL" id="JAHHHD010000001">
    <property type="protein sequence ID" value="MBW4657115.1"/>
    <property type="molecule type" value="Genomic_DNA"/>
</dbReference>
<dbReference type="InterPro" id="IPR052159">
    <property type="entry name" value="Competence_DNA_uptake"/>
</dbReference>
<dbReference type="PANTHER" id="PTHR30619">
    <property type="entry name" value="DNA INTERNALIZATION/COMPETENCE PROTEIN COMEC/REC2"/>
    <property type="match status" value="1"/>
</dbReference>
<feature type="transmembrane region" description="Helical" evidence="6">
    <location>
        <begin position="463"/>
        <end position="479"/>
    </location>
</feature>
<reference evidence="9" key="2">
    <citation type="journal article" date="2022" name="Microbiol. Resour. Announc.">
        <title>Metagenome Sequencing to Explore Phylogenomics of Terrestrial Cyanobacteria.</title>
        <authorList>
            <person name="Ward R.D."/>
            <person name="Stajich J.E."/>
            <person name="Johansen J.R."/>
            <person name="Huntemann M."/>
            <person name="Clum A."/>
            <person name="Foster B."/>
            <person name="Foster B."/>
            <person name="Roux S."/>
            <person name="Palaniappan K."/>
            <person name="Varghese N."/>
            <person name="Mukherjee S."/>
            <person name="Reddy T.B.K."/>
            <person name="Daum C."/>
            <person name="Copeland A."/>
            <person name="Chen I.A."/>
            <person name="Ivanova N.N."/>
            <person name="Kyrpides N.C."/>
            <person name="Shapiro N."/>
            <person name="Eloe-Fadrosh E.A."/>
            <person name="Pietrasiak N."/>
        </authorList>
    </citation>
    <scope>NUCLEOTIDE SEQUENCE</scope>
    <source>
        <strain evidence="9">UHER 2000/2452</strain>
    </source>
</reference>
<keyword evidence="3 6" id="KW-0812">Transmembrane</keyword>
<feature type="domain" description="ComEC/Rec2-related protein" evidence="7">
    <location>
        <begin position="261"/>
        <end position="515"/>
    </location>
</feature>
<evidence type="ECO:0000313" key="10">
    <source>
        <dbReference type="Proteomes" id="UP000757435"/>
    </source>
</evidence>
<evidence type="ECO:0000256" key="5">
    <source>
        <dbReference type="ARBA" id="ARBA00023136"/>
    </source>
</evidence>
<evidence type="ECO:0000256" key="6">
    <source>
        <dbReference type="SAM" id="Phobius"/>
    </source>
</evidence>
<evidence type="ECO:0000256" key="3">
    <source>
        <dbReference type="ARBA" id="ARBA00022692"/>
    </source>
</evidence>
<feature type="transmembrane region" description="Helical" evidence="6">
    <location>
        <begin position="275"/>
        <end position="296"/>
    </location>
</feature>
<feature type="transmembrane region" description="Helical" evidence="6">
    <location>
        <begin position="430"/>
        <end position="456"/>
    </location>
</feature>
<evidence type="ECO:0000256" key="1">
    <source>
        <dbReference type="ARBA" id="ARBA00004651"/>
    </source>
</evidence>
<dbReference type="PANTHER" id="PTHR30619:SF1">
    <property type="entry name" value="RECOMBINATION PROTEIN 2"/>
    <property type="match status" value="1"/>
</dbReference>